<dbReference type="AlphaFoldDB" id="A0A8C4Q436"/>
<dbReference type="SMART" id="SM00228">
    <property type="entry name" value="PDZ"/>
    <property type="match status" value="1"/>
</dbReference>
<evidence type="ECO:0000259" key="1">
    <source>
        <dbReference type="PROSITE" id="PS50106"/>
    </source>
</evidence>
<reference evidence="2" key="1">
    <citation type="submission" date="2025-08" db="UniProtKB">
        <authorList>
            <consortium name="Ensembl"/>
        </authorList>
    </citation>
    <scope>IDENTIFICATION</scope>
</reference>
<name>A0A8C4Q436_EPTBU</name>
<dbReference type="GeneTree" id="ENSGT00950000183214"/>
<dbReference type="CDD" id="cd23059">
    <property type="entry name" value="PDZ3_Par3-like"/>
    <property type="match status" value="1"/>
</dbReference>
<dbReference type="PANTHER" id="PTHR16484:SF17">
    <property type="entry name" value="BAZOOKA, ISOFORM B"/>
    <property type="match status" value="1"/>
</dbReference>
<evidence type="ECO:0000313" key="2">
    <source>
        <dbReference type="Ensembl" id="ENSEBUP00000009733.1"/>
    </source>
</evidence>
<dbReference type="GO" id="GO:0043296">
    <property type="term" value="C:apical junction complex"/>
    <property type="evidence" value="ECO:0007669"/>
    <property type="project" value="TreeGrafter"/>
</dbReference>
<dbReference type="GO" id="GO:0030010">
    <property type="term" value="P:establishment of cell polarity"/>
    <property type="evidence" value="ECO:0007669"/>
    <property type="project" value="TreeGrafter"/>
</dbReference>
<dbReference type="GO" id="GO:0008104">
    <property type="term" value="P:intracellular protein localization"/>
    <property type="evidence" value="ECO:0007669"/>
    <property type="project" value="TreeGrafter"/>
</dbReference>
<dbReference type="GO" id="GO:0051660">
    <property type="term" value="P:establishment of centrosome localization"/>
    <property type="evidence" value="ECO:0007669"/>
    <property type="project" value="TreeGrafter"/>
</dbReference>
<dbReference type="GO" id="GO:0035091">
    <property type="term" value="F:phosphatidylinositol binding"/>
    <property type="evidence" value="ECO:0007669"/>
    <property type="project" value="TreeGrafter"/>
</dbReference>
<dbReference type="GO" id="GO:0000226">
    <property type="term" value="P:microtubule cytoskeleton organization"/>
    <property type="evidence" value="ECO:0007669"/>
    <property type="project" value="TreeGrafter"/>
</dbReference>
<dbReference type="InterPro" id="IPR052213">
    <property type="entry name" value="PAR3"/>
</dbReference>
<feature type="domain" description="PDZ" evidence="1">
    <location>
        <begin position="44"/>
        <end position="117"/>
    </location>
</feature>
<sequence>MTPFSLFTGHSRLGVQLTWEMLLQKGEDEVTAATGAHKQLMTFEVTLNDSGSAGLGISVKGSREEGKDLGIFVKSIIRGGAAFKDGRLQVNDQLVAVNGQSLLEKTNFDAMETLRHSMSTDGNLRGMIQIVVARRGGSYPQTASPPSPLRGSDHVAAMTELIQMNFLHHWGQDSGILGKGDMRMDLSSSHFLIFISPFKTNLQRVALT</sequence>
<dbReference type="GO" id="GO:0005938">
    <property type="term" value="C:cell cortex"/>
    <property type="evidence" value="ECO:0007669"/>
    <property type="project" value="TreeGrafter"/>
</dbReference>
<keyword evidence="3" id="KW-1185">Reference proteome</keyword>
<proteinExistence type="predicted"/>
<dbReference type="Ensembl" id="ENSEBUT00000010263.1">
    <property type="protein sequence ID" value="ENSEBUP00000009733.1"/>
    <property type="gene ID" value="ENSEBUG00000006252.1"/>
</dbReference>
<dbReference type="Pfam" id="PF00595">
    <property type="entry name" value="PDZ"/>
    <property type="match status" value="1"/>
</dbReference>
<dbReference type="InterPro" id="IPR001478">
    <property type="entry name" value="PDZ"/>
</dbReference>
<dbReference type="Gene3D" id="2.30.42.10">
    <property type="match status" value="1"/>
</dbReference>
<reference evidence="2" key="2">
    <citation type="submission" date="2025-09" db="UniProtKB">
        <authorList>
            <consortium name="Ensembl"/>
        </authorList>
    </citation>
    <scope>IDENTIFICATION</scope>
</reference>
<evidence type="ECO:0000313" key="3">
    <source>
        <dbReference type="Proteomes" id="UP000694388"/>
    </source>
</evidence>
<dbReference type="PROSITE" id="PS50106">
    <property type="entry name" value="PDZ"/>
    <property type="match status" value="1"/>
</dbReference>
<dbReference type="Proteomes" id="UP000694388">
    <property type="component" value="Unplaced"/>
</dbReference>
<dbReference type="PANTHER" id="PTHR16484">
    <property type="entry name" value="PARTITIONING DEFECTIVE 3 RELATED"/>
    <property type="match status" value="1"/>
</dbReference>
<dbReference type="GO" id="GO:0045197">
    <property type="term" value="P:establishment or maintenance of epithelial cell apical/basal polarity"/>
    <property type="evidence" value="ECO:0007669"/>
    <property type="project" value="TreeGrafter"/>
</dbReference>
<dbReference type="SUPFAM" id="SSF50156">
    <property type="entry name" value="PDZ domain-like"/>
    <property type="match status" value="1"/>
</dbReference>
<dbReference type="GO" id="GO:0016324">
    <property type="term" value="C:apical plasma membrane"/>
    <property type="evidence" value="ECO:0007669"/>
    <property type="project" value="TreeGrafter"/>
</dbReference>
<organism evidence="2 3">
    <name type="scientific">Eptatretus burgeri</name>
    <name type="common">Inshore hagfish</name>
    <dbReference type="NCBI Taxonomy" id="7764"/>
    <lineage>
        <taxon>Eukaryota</taxon>
        <taxon>Metazoa</taxon>
        <taxon>Chordata</taxon>
        <taxon>Craniata</taxon>
        <taxon>Vertebrata</taxon>
        <taxon>Cyclostomata</taxon>
        <taxon>Myxini</taxon>
        <taxon>Myxiniformes</taxon>
        <taxon>Myxinidae</taxon>
        <taxon>Eptatretinae</taxon>
        <taxon>Eptatretus</taxon>
    </lineage>
</organism>
<dbReference type="GO" id="GO:0007155">
    <property type="term" value="P:cell adhesion"/>
    <property type="evidence" value="ECO:0007669"/>
    <property type="project" value="TreeGrafter"/>
</dbReference>
<dbReference type="FunFam" id="2.30.42.10:FF:000078">
    <property type="entry name" value="Partitioning defective 3 homolog B"/>
    <property type="match status" value="1"/>
</dbReference>
<dbReference type="InterPro" id="IPR036034">
    <property type="entry name" value="PDZ_sf"/>
</dbReference>
<dbReference type="GO" id="GO:0005912">
    <property type="term" value="C:adherens junction"/>
    <property type="evidence" value="ECO:0007669"/>
    <property type="project" value="TreeGrafter"/>
</dbReference>
<accession>A0A8C4Q436</accession>
<protein>
    <recommendedName>
        <fullName evidence="1">PDZ domain-containing protein</fullName>
    </recommendedName>
</protein>